<dbReference type="EMBL" id="LN890958">
    <property type="protein sequence ID" value="CUS14515.1"/>
    <property type="molecule type" value="Genomic_DNA"/>
</dbReference>
<name>A0A292Q6D1_9PEZI</name>
<accession>A0A292Q6D1</accession>
<dbReference type="Proteomes" id="UP001412239">
    <property type="component" value="Unassembled WGS sequence"/>
</dbReference>
<keyword evidence="2" id="KW-1185">Reference proteome</keyword>
<reference evidence="1" key="1">
    <citation type="submission" date="2015-10" db="EMBL/GenBank/DDBJ databases">
        <authorList>
            <person name="Regsiter A."/>
            <person name="william w."/>
        </authorList>
    </citation>
    <scope>NUCLEOTIDE SEQUENCE</scope>
    <source>
        <strain evidence="1">Montdore</strain>
    </source>
</reference>
<dbReference type="AlphaFoldDB" id="A0A292Q6D1"/>
<evidence type="ECO:0000313" key="1">
    <source>
        <dbReference type="EMBL" id="CUS14515.1"/>
    </source>
</evidence>
<organism evidence="1 2">
    <name type="scientific">Tuber aestivum</name>
    <name type="common">summer truffle</name>
    <dbReference type="NCBI Taxonomy" id="59557"/>
    <lineage>
        <taxon>Eukaryota</taxon>
        <taxon>Fungi</taxon>
        <taxon>Dikarya</taxon>
        <taxon>Ascomycota</taxon>
        <taxon>Pezizomycotina</taxon>
        <taxon>Pezizomycetes</taxon>
        <taxon>Pezizales</taxon>
        <taxon>Tuberaceae</taxon>
        <taxon>Tuber</taxon>
    </lineage>
</organism>
<sequence>MEHLAARRYSFLPLRDWVSASFCILAKRRSGTDCEILVLQSIHSLDRERPCPLLPGGWTLSKQ</sequence>
<evidence type="ECO:0000313" key="2">
    <source>
        <dbReference type="Proteomes" id="UP001412239"/>
    </source>
</evidence>
<gene>
    <name evidence="1" type="ORF">GSTUAT00001392001</name>
</gene>
<protein>
    <submittedName>
        <fullName evidence="1">Uncharacterized protein</fullName>
    </submittedName>
</protein>
<proteinExistence type="predicted"/>